<dbReference type="GO" id="GO:0016787">
    <property type="term" value="F:hydrolase activity"/>
    <property type="evidence" value="ECO:0007669"/>
    <property type="project" value="UniProtKB-UniRule"/>
</dbReference>
<evidence type="ECO:0000259" key="3">
    <source>
        <dbReference type="Pfam" id="PF12850"/>
    </source>
</evidence>
<comment type="similarity">
    <text evidence="1 2">Belongs to the metallophosphoesterase superfamily. YfcE family.</text>
</comment>
<dbReference type="EMBL" id="AP023322">
    <property type="protein sequence ID" value="BCI64635.1"/>
    <property type="molecule type" value="Genomic_DNA"/>
</dbReference>
<dbReference type="AlphaFoldDB" id="A0A7G1HY43"/>
<dbReference type="InterPro" id="IPR024654">
    <property type="entry name" value="Calcineurin-like_PHP_lpxH"/>
</dbReference>
<proteinExistence type="inferred from homology"/>
<reference evidence="5" key="1">
    <citation type="submission" date="2020-07" db="EMBL/GenBank/DDBJ databases">
        <title>Complete genome sequencing of Coprobacter sp. strain 2CBH44.</title>
        <authorList>
            <person name="Sakamoto M."/>
            <person name="Murakami T."/>
            <person name="Mori H."/>
        </authorList>
    </citation>
    <scope>NUCLEOTIDE SEQUENCE [LARGE SCALE GENOMIC DNA]</scope>
    <source>
        <strain evidence="5">2CBH44</strain>
    </source>
</reference>
<keyword evidence="2" id="KW-0479">Metal-binding</keyword>
<dbReference type="NCBIfam" id="NF006988">
    <property type="entry name" value="PRK09453.1"/>
    <property type="match status" value="1"/>
</dbReference>
<evidence type="ECO:0000256" key="2">
    <source>
        <dbReference type="RuleBase" id="RU362039"/>
    </source>
</evidence>
<feature type="domain" description="Calcineurin-like phosphoesterase" evidence="3">
    <location>
        <begin position="1"/>
        <end position="160"/>
    </location>
</feature>
<dbReference type="Proteomes" id="UP000594042">
    <property type="component" value="Chromosome"/>
</dbReference>
<dbReference type="KEGG" id="copr:Cop2CBH44_29880"/>
<comment type="cofactor">
    <cofactor evidence="2">
        <name>a divalent metal cation</name>
        <dbReference type="ChEBI" id="CHEBI:60240"/>
    </cofactor>
</comment>
<evidence type="ECO:0000313" key="4">
    <source>
        <dbReference type="EMBL" id="BCI64635.1"/>
    </source>
</evidence>
<keyword evidence="5" id="KW-1185">Reference proteome</keyword>
<dbReference type="GO" id="GO:0046872">
    <property type="term" value="F:metal ion binding"/>
    <property type="evidence" value="ECO:0007669"/>
    <property type="project" value="UniProtKB-KW"/>
</dbReference>
<sequence length="180" mass="20310">MTYMIISDIHGSEIALKRALDQYERLGCDGLIILGDILYHGPRNPLPEGHNPKGVAELLNQYSTEIIAVRGNCEAEVDQMVLDFPCMSDYVLILDNDYRIFATHGHIYNPNQLPKGFSEGIFLFGHTHLWELRIDKNRMICNPGSIALPKEGRLPTFAIYSSGKIVIYTLYGEVILEKSL</sequence>
<dbReference type="InterPro" id="IPR000979">
    <property type="entry name" value="Phosphodiesterase_MJ0936/Vps29"/>
</dbReference>
<organism evidence="4 5">
    <name type="scientific">Coprobacter secundus subsp. similis</name>
    <dbReference type="NCBI Taxonomy" id="2751153"/>
    <lineage>
        <taxon>Bacteria</taxon>
        <taxon>Pseudomonadati</taxon>
        <taxon>Bacteroidota</taxon>
        <taxon>Bacteroidia</taxon>
        <taxon>Bacteroidales</taxon>
        <taxon>Barnesiellaceae</taxon>
        <taxon>Coprobacter</taxon>
    </lineage>
</organism>
<dbReference type="RefSeq" id="WP_021930994.1">
    <property type="nucleotide sequence ID" value="NZ_AP023322.1"/>
</dbReference>
<dbReference type="NCBIfam" id="TIGR00040">
    <property type="entry name" value="yfcE"/>
    <property type="match status" value="1"/>
</dbReference>
<dbReference type="Pfam" id="PF12850">
    <property type="entry name" value="Metallophos_2"/>
    <property type="match status" value="1"/>
</dbReference>
<gene>
    <name evidence="4" type="ORF">Cop2CBH44_29880</name>
</gene>
<evidence type="ECO:0000313" key="5">
    <source>
        <dbReference type="Proteomes" id="UP000594042"/>
    </source>
</evidence>
<dbReference type="SUPFAM" id="SSF56300">
    <property type="entry name" value="Metallo-dependent phosphatases"/>
    <property type="match status" value="1"/>
</dbReference>
<dbReference type="EC" id="3.1.4.-" evidence="2"/>
<evidence type="ECO:0000256" key="1">
    <source>
        <dbReference type="ARBA" id="ARBA00008950"/>
    </source>
</evidence>
<dbReference type="Gene3D" id="3.60.21.10">
    <property type="match status" value="1"/>
</dbReference>
<protein>
    <recommendedName>
        <fullName evidence="2">Phosphoesterase</fullName>
        <ecNumber evidence="2">3.1.4.-</ecNumber>
    </recommendedName>
</protein>
<accession>A0A7G1HY43</accession>
<dbReference type="InterPro" id="IPR029052">
    <property type="entry name" value="Metallo-depent_PP-like"/>
</dbReference>
<name>A0A7G1HY43_9BACT</name>